<dbReference type="eggNOG" id="ENOG5032ZRD">
    <property type="taxonomic scope" value="Bacteria"/>
</dbReference>
<dbReference type="STRING" id="49186.SAMN05421647_101802"/>
<gene>
    <name evidence="2" type="ORF">SAMN05421647_101802</name>
</gene>
<name>A0A1N6P5Y4_9GAMM</name>
<dbReference type="AlphaFoldDB" id="A0A1N6P5Y4"/>
<feature type="compositionally biased region" description="Basic and acidic residues" evidence="1">
    <location>
        <begin position="103"/>
        <end position="124"/>
    </location>
</feature>
<dbReference type="EMBL" id="FTMN01000001">
    <property type="protein sequence ID" value="SIP99663.1"/>
    <property type="molecule type" value="Genomic_DNA"/>
</dbReference>
<evidence type="ECO:0000313" key="2">
    <source>
        <dbReference type="EMBL" id="SIP99663.1"/>
    </source>
</evidence>
<reference evidence="2 3" key="1">
    <citation type="submission" date="2017-01" db="EMBL/GenBank/DDBJ databases">
        <authorList>
            <person name="Mah S.A."/>
            <person name="Swanson W.J."/>
            <person name="Moy G.W."/>
            <person name="Vacquier V.D."/>
        </authorList>
    </citation>
    <scope>NUCLEOTIDE SEQUENCE [LARGE SCALE GENOMIC DNA]</scope>
    <source>
        <strain evidence="2 3">DSM 7027</strain>
    </source>
</reference>
<sequence length="124" mass="13702">MLYALKDNDGNITALTDRNIPGAIPVSAADPDVLGFLSLDASTVSSATDYLEDSDLSTIRILEDLIDTLTERQVIRFTDLPPEAQRKLLSRKVARTLAGGEEEMGKESNEVSDELFLREEDQLF</sequence>
<keyword evidence="3" id="KW-1185">Reference proteome</keyword>
<evidence type="ECO:0008006" key="4">
    <source>
        <dbReference type="Google" id="ProtNLM"/>
    </source>
</evidence>
<feature type="region of interest" description="Disordered" evidence="1">
    <location>
        <begin position="99"/>
        <end position="124"/>
    </location>
</feature>
<organism evidence="2 3">
    <name type="scientific">Marinobacterium stanieri</name>
    <dbReference type="NCBI Taxonomy" id="49186"/>
    <lineage>
        <taxon>Bacteria</taxon>
        <taxon>Pseudomonadati</taxon>
        <taxon>Pseudomonadota</taxon>
        <taxon>Gammaproteobacteria</taxon>
        <taxon>Oceanospirillales</taxon>
        <taxon>Oceanospirillaceae</taxon>
        <taxon>Marinobacterium</taxon>
    </lineage>
</organism>
<accession>A0A1N6P5Y4</accession>
<dbReference type="RefSeq" id="WP_076461009.1">
    <property type="nucleotide sequence ID" value="NZ_FTMN01000001.1"/>
</dbReference>
<dbReference type="Proteomes" id="UP000186895">
    <property type="component" value="Unassembled WGS sequence"/>
</dbReference>
<proteinExistence type="predicted"/>
<evidence type="ECO:0000256" key="1">
    <source>
        <dbReference type="SAM" id="MobiDB-lite"/>
    </source>
</evidence>
<protein>
    <recommendedName>
        <fullName evidence="4">Tryptophan synthase subunit beta like protein</fullName>
    </recommendedName>
</protein>
<evidence type="ECO:0000313" key="3">
    <source>
        <dbReference type="Proteomes" id="UP000186895"/>
    </source>
</evidence>